<feature type="region of interest" description="Disordered" evidence="1">
    <location>
        <begin position="77"/>
        <end position="137"/>
    </location>
</feature>
<feature type="region of interest" description="Disordered" evidence="1">
    <location>
        <begin position="1"/>
        <end position="24"/>
    </location>
</feature>
<dbReference type="EMBL" id="LCWV01000010">
    <property type="protein sequence ID" value="PWI70244.1"/>
    <property type="molecule type" value="Genomic_DNA"/>
</dbReference>
<comment type="caution">
    <text evidence="2">The sequence shown here is derived from an EMBL/GenBank/DDBJ whole genome shotgun (WGS) entry which is preliminary data.</text>
</comment>
<feature type="compositionally biased region" description="Basic and acidic residues" evidence="1">
    <location>
        <begin position="8"/>
        <end position="23"/>
    </location>
</feature>
<sequence>MTGLPHPSAHDGDERGRWSHDPRQSMMEQIFISASCFPQTSAQPSPDSALDTTEEKILASIDPSIHPPIAYRIVSLPLSPNTHDPQQRRPRARAPADWSGRRLGGAAPLTLSPHTSTGHGAPPPPPSPPPEIRMGPGWVRVGWQAGKLA</sequence>
<protein>
    <submittedName>
        <fullName evidence="2">Uncharacterized protein</fullName>
    </submittedName>
</protein>
<name>A0A2U3E6Z4_PURLI</name>
<dbReference type="AlphaFoldDB" id="A0A2U3E6Z4"/>
<accession>A0A2U3E6Z4</accession>
<evidence type="ECO:0000313" key="2">
    <source>
        <dbReference type="EMBL" id="PWI70244.1"/>
    </source>
</evidence>
<proteinExistence type="predicted"/>
<reference evidence="2 3" key="1">
    <citation type="journal article" date="2016" name="Front. Microbiol.">
        <title>Genome and transcriptome sequences reveal the specific parasitism of the nematophagous Purpureocillium lilacinum 36-1.</title>
        <authorList>
            <person name="Xie J."/>
            <person name="Li S."/>
            <person name="Mo C."/>
            <person name="Xiao X."/>
            <person name="Peng D."/>
            <person name="Wang G."/>
            <person name="Xiao Y."/>
        </authorList>
    </citation>
    <scope>NUCLEOTIDE SEQUENCE [LARGE SCALE GENOMIC DNA]</scope>
    <source>
        <strain evidence="2 3">36-1</strain>
    </source>
</reference>
<feature type="compositionally biased region" description="Pro residues" evidence="1">
    <location>
        <begin position="121"/>
        <end position="131"/>
    </location>
</feature>
<gene>
    <name evidence="2" type="ORF">PCL_00388</name>
</gene>
<evidence type="ECO:0000313" key="3">
    <source>
        <dbReference type="Proteomes" id="UP000245956"/>
    </source>
</evidence>
<evidence type="ECO:0000256" key="1">
    <source>
        <dbReference type="SAM" id="MobiDB-lite"/>
    </source>
</evidence>
<organism evidence="2 3">
    <name type="scientific">Purpureocillium lilacinum</name>
    <name type="common">Paecilomyces lilacinus</name>
    <dbReference type="NCBI Taxonomy" id="33203"/>
    <lineage>
        <taxon>Eukaryota</taxon>
        <taxon>Fungi</taxon>
        <taxon>Dikarya</taxon>
        <taxon>Ascomycota</taxon>
        <taxon>Pezizomycotina</taxon>
        <taxon>Sordariomycetes</taxon>
        <taxon>Hypocreomycetidae</taxon>
        <taxon>Hypocreales</taxon>
        <taxon>Ophiocordycipitaceae</taxon>
        <taxon>Purpureocillium</taxon>
    </lineage>
</organism>
<dbReference type="Proteomes" id="UP000245956">
    <property type="component" value="Unassembled WGS sequence"/>
</dbReference>